<accession>A0ABR2VUR9</accession>
<dbReference type="PRINTS" id="PR00727">
    <property type="entry name" value="LEADERPTASE"/>
</dbReference>
<proteinExistence type="inferred from homology"/>
<keyword evidence="13" id="KW-1185">Reference proteome</keyword>
<keyword evidence="4" id="KW-0645">Protease</keyword>
<evidence type="ECO:0000256" key="6">
    <source>
        <dbReference type="ARBA" id="ARBA00022792"/>
    </source>
</evidence>
<protein>
    <recommendedName>
        <fullName evidence="3">Mitochondrial inner membrane protease subunit 2</fullName>
    </recommendedName>
</protein>
<keyword evidence="5" id="KW-0812">Transmembrane</keyword>
<evidence type="ECO:0000313" key="13">
    <source>
        <dbReference type="Proteomes" id="UP001479436"/>
    </source>
</evidence>
<dbReference type="EMBL" id="JASJQH010007662">
    <property type="protein sequence ID" value="KAK9703125.1"/>
    <property type="molecule type" value="Genomic_DNA"/>
</dbReference>
<name>A0ABR2VUR9_9FUNG</name>
<evidence type="ECO:0000256" key="4">
    <source>
        <dbReference type="ARBA" id="ARBA00022670"/>
    </source>
</evidence>
<dbReference type="Pfam" id="PF10502">
    <property type="entry name" value="Peptidase_S26"/>
    <property type="match status" value="1"/>
</dbReference>
<gene>
    <name evidence="12" type="ORF">K7432_010879</name>
</gene>
<dbReference type="PANTHER" id="PTHR46041:SF2">
    <property type="entry name" value="MITOCHONDRIAL INNER MEMBRANE PROTEASE SUBUNIT 2"/>
    <property type="match status" value="1"/>
</dbReference>
<evidence type="ECO:0000259" key="11">
    <source>
        <dbReference type="Pfam" id="PF10502"/>
    </source>
</evidence>
<dbReference type="PANTHER" id="PTHR46041">
    <property type="entry name" value="MITOCHONDRIAL INNER MEMBRANE PROTEASE SUBUNIT 2"/>
    <property type="match status" value="1"/>
</dbReference>
<comment type="caution">
    <text evidence="12">The sequence shown here is derived from an EMBL/GenBank/DDBJ whole genome shotgun (WGS) entry which is preliminary data.</text>
</comment>
<dbReference type="InterPro" id="IPR037730">
    <property type="entry name" value="IMP2"/>
</dbReference>
<evidence type="ECO:0000313" key="12">
    <source>
        <dbReference type="EMBL" id="KAK9703125.1"/>
    </source>
</evidence>
<evidence type="ECO:0000256" key="3">
    <source>
        <dbReference type="ARBA" id="ARBA00013650"/>
    </source>
</evidence>
<organism evidence="12 13">
    <name type="scientific">Basidiobolus ranarum</name>
    <dbReference type="NCBI Taxonomy" id="34480"/>
    <lineage>
        <taxon>Eukaryota</taxon>
        <taxon>Fungi</taxon>
        <taxon>Fungi incertae sedis</taxon>
        <taxon>Zoopagomycota</taxon>
        <taxon>Entomophthoromycotina</taxon>
        <taxon>Basidiobolomycetes</taxon>
        <taxon>Basidiobolales</taxon>
        <taxon>Basidiobolaceae</taxon>
        <taxon>Basidiobolus</taxon>
    </lineage>
</organism>
<dbReference type="SUPFAM" id="SSF51306">
    <property type="entry name" value="LexA/Signal peptidase"/>
    <property type="match status" value="1"/>
</dbReference>
<dbReference type="Gene3D" id="2.10.109.10">
    <property type="entry name" value="Umud Fragment, subunit A"/>
    <property type="match status" value="1"/>
</dbReference>
<evidence type="ECO:0000256" key="7">
    <source>
        <dbReference type="ARBA" id="ARBA00022801"/>
    </source>
</evidence>
<comment type="subcellular location">
    <subcellularLocation>
        <location evidence="1">Mitochondrion inner membrane</location>
        <topology evidence="1">Single-pass membrane protein</topology>
    </subcellularLocation>
</comment>
<keyword evidence="9" id="KW-0496">Mitochondrion</keyword>
<evidence type="ECO:0000256" key="8">
    <source>
        <dbReference type="ARBA" id="ARBA00022989"/>
    </source>
</evidence>
<dbReference type="InterPro" id="IPR036286">
    <property type="entry name" value="LexA/Signal_pep-like_sf"/>
</dbReference>
<dbReference type="InterPro" id="IPR019533">
    <property type="entry name" value="Peptidase_S26"/>
</dbReference>
<evidence type="ECO:0000256" key="9">
    <source>
        <dbReference type="ARBA" id="ARBA00023128"/>
    </source>
</evidence>
<feature type="domain" description="Peptidase S26" evidence="11">
    <location>
        <begin position="19"/>
        <end position="95"/>
    </location>
</feature>
<evidence type="ECO:0000256" key="10">
    <source>
        <dbReference type="ARBA" id="ARBA00023136"/>
    </source>
</evidence>
<comment type="similarity">
    <text evidence="2">Belongs to the peptidase S26 family. IMP2 subfamily.</text>
</comment>
<dbReference type="Proteomes" id="UP001479436">
    <property type="component" value="Unassembled WGS sequence"/>
</dbReference>
<keyword evidence="6" id="KW-0999">Mitochondrion inner membrane</keyword>
<sequence>MSSIRQALFKIIQWGPVSIFFLDHVCSVATVSGRSMQPTFNPDSNLLTKDKVVLNKWSASRRNYKTGDVVALKSPIDPNRTVIKRIVAVEGDLVRTFPPSEDSTLVRIPRGYCWVEGDEPMHSRDSNVYGPVPLGLITAKVSTIIWPPSRIGSVPRREASSGRVYQHVFEDRGI</sequence>
<evidence type="ECO:0000256" key="5">
    <source>
        <dbReference type="ARBA" id="ARBA00022692"/>
    </source>
</evidence>
<reference evidence="12 13" key="1">
    <citation type="submission" date="2023-04" db="EMBL/GenBank/DDBJ databases">
        <title>Genome of Basidiobolus ranarum AG-B5.</title>
        <authorList>
            <person name="Stajich J.E."/>
            <person name="Carter-House D."/>
            <person name="Gryganskyi A."/>
        </authorList>
    </citation>
    <scope>NUCLEOTIDE SEQUENCE [LARGE SCALE GENOMIC DNA]</scope>
    <source>
        <strain evidence="12 13">AG-B5</strain>
    </source>
</reference>
<keyword evidence="8" id="KW-1133">Transmembrane helix</keyword>
<dbReference type="InterPro" id="IPR000223">
    <property type="entry name" value="Pept_S26A_signal_pept_1"/>
</dbReference>
<keyword evidence="10" id="KW-0472">Membrane</keyword>
<keyword evidence="7" id="KW-0378">Hydrolase</keyword>
<evidence type="ECO:0000256" key="2">
    <source>
        <dbReference type="ARBA" id="ARBA00007066"/>
    </source>
</evidence>
<dbReference type="CDD" id="cd06530">
    <property type="entry name" value="S26_SPase_I"/>
    <property type="match status" value="1"/>
</dbReference>
<evidence type="ECO:0000256" key="1">
    <source>
        <dbReference type="ARBA" id="ARBA00004434"/>
    </source>
</evidence>